<keyword evidence="2" id="KW-1185">Reference proteome</keyword>
<reference evidence="1" key="1">
    <citation type="submission" date="2021-06" db="EMBL/GenBank/DDBJ databases">
        <title>Parelaphostrongylus tenuis whole genome reference sequence.</title>
        <authorList>
            <person name="Garwood T.J."/>
            <person name="Larsen P.A."/>
            <person name="Fountain-Jones N.M."/>
            <person name="Garbe J.R."/>
            <person name="Macchietto M.G."/>
            <person name="Kania S.A."/>
            <person name="Gerhold R.W."/>
            <person name="Richards J.E."/>
            <person name="Wolf T.M."/>
        </authorList>
    </citation>
    <scope>NUCLEOTIDE SEQUENCE</scope>
    <source>
        <strain evidence="1">MNPRO001-30</strain>
        <tissue evidence="1">Meninges</tissue>
    </source>
</reference>
<protein>
    <submittedName>
        <fullName evidence="1">Uncharacterized protein</fullName>
    </submittedName>
</protein>
<evidence type="ECO:0000313" key="1">
    <source>
        <dbReference type="EMBL" id="KAJ1366736.1"/>
    </source>
</evidence>
<organism evidence="1 2">
    <name type="scientific">Parelaphostrongylus tenuis</name>
    <name type="common">Meningeal worm</name>
    <dbReference type="NCBI Taxonomy" id="148309"/>
    <lineage>
        <taxon>Eukaryota</taxon>
        <taxon>Metazoa</taxon>
        <taxon>Ecdysozoa</taxon>
        <taxon>Nematoda</taxon>
        <taxon>Chromadorea</taxon>
        <taxon>Rhabditida</taxon>
        <taxon>Rhabditina</taxon>
        <taxon>Rhabditomorpha</taxon>
        <taxon>Strongyloidea</taxon>
        <taxon>Metastrongylidae</taxon>
        <taxon>Parelaphostrongylus</taxon>
    </lineage>
</organism>
<evidence type="ECO:0000313" key="2">
    <source>
        <dbReference type="Proteomes" id="UP001196413"/>
    </source>
</evidence>
<sequence length="326" mass="36606">MESRSFCGVKLSDVDGDFISPDIVTICRKMPARNNTCAVCHVLRSTVAVRWSSKLPKCNVLLLSCLVNRSTINMDWAVKVYSGTLQCRKRFCKDHYIEAGSFLGSLVRKRYDGDISLGFDGVPSYVLEEILAELAYYVMRIDEHVKLNTVDIMNFYKECLSKFKDMIIWKLMDQDFSMLQERVKQDLEAVDEFSARNNILCQAVDDLSARNGILCQAADEFTTNNGDSILLSEPNSSDTTMESNENDLDLFTIKLCKTESSLLEDLFVVKGRKLLNLFRFCPLCGMKLSQACLTAAGTAPIVDFICTACSPSMNRWNGQDSATDVP</sequence>
<gene>
    <name evidence="1" type="ORF">KIN20_027491</name>
</gene>
<comment type="caution">
    <text evidence="1">The sequence shown here is derived from an EMBL/GenBank/DDBJ whole genome shotgun (WGS) entry which is preliminary data.</text>
</comment>
<name>A0AAD5QZH0_PARTN</name>
<accession>A0AAD5QZH0</accession>
<dbReference type="EMBL" id="JAHQIW010005651">
    <property type="protein sequence ID" value="KAJ1366736.1"/>
    <property type="molecule type" value="Genomic_DNA"/>
</dbReference>
<dbReference type="AlphaFoldDB" id="A0AAD5QZH0"/>
<proteinExistence type="predicted"/>
<dbReference type="Proteomes" id="UP001196413">
    <property type="component" value="Unassembled WGS sequence"/>
</dbReference>